<accession>A0AAI9T4L9</accession>
<dbReference type="NCBIfam" id="NF038029">
    <property type="entry name" value="LP_plasma"/>
    <property type="match status" value="1"/>
</dbReference>
<organism evidence="2 3">
    <name type="scientific">Spiroplasma melliferum KC3</name>
    <dbReference type="NCBI Taxonomy" id="570509"/>
    <lineage>
        <taxon>Bacteria</taxon>
        <taxon>Bacillati</taxon>
        <taxon>Mycoplasmatota</taxon>
        <taxon>Mollicutes</taxon>
        <taxon>Entomoplasmatales</taxon>
        <taxon>Spiroplasmataceae</taxon>
        <taxon>Spiroplasma</taxon>
    </lineage>
</organism>
<keyword evidence="1" id="KW-0732">Signal</keyword>
<name>A0AAI9T4L9_SPIME</name>
<dbReference type="AlphaFoldDB" id="A0AAI9T4L9"/>
<gene>
    <name evidence="2" type="ORF">SPM_002855</name>
</gene>
<dbReference type="PROSITE" id="PS51257">
    <property type="entry name" value="PROKAR_LIPOPROTEIN"/>
    <property type="match status" value="1"/>
</dbReference>
<evidence type="ECO:0000313" key="3">
    <source>
        <dbReference type="Proteomes" id="UP000004057"/>
    </source>
</evidence>
<reference evidence="2 3" key="1">
    <citation type="journal article" date="2012" name="J. Proteome Res.">
        <title>Application of Spiroplasma melliferum proteogenomic profiling for the discovery of virulence factors and pathogenicity mechanisms in host-associated spiroplasmas.</title>
        <authorList>
            <person name="Alexeev D."/>
            <person name="Kostrjukova E."/>
            <person name="Aliper A."/>
            <person name="Popenko A."/>
            <person name="Bazaleev N."/>
            <person name="Tyakht A."/>
            <person name="Selezneva O."/>
            <person name="Akopian T."/>
            <person name="Prichodko E."/>
            <person name="Kondratov I."/>
            <person name="Chukin M."/>
            <person name="Demina I."/>
            <person name="Galyamina M."/>
            <person name="Kamashev D."/>
            <person name="Vanyushkina A."/>
            <person name="Ladygina V."/>
            <person name="Levitskii S."/>
            <person name="Lazarev V."/>
            <person name="Govorun V."/>
        </authorList>
    </citation>
    <scope>NUCLEOTIDE SEQUENCE [LARGE SCALE GENOMIC DNA]</scope>
    <source>
        <strain evidence="2 3">KC3</strain>
    </source>
</reference>
<dbReference type="RefSeq" id="WP_004028094.1">
    <property type="nucleotide sequence ID" value="NZ_AGBZ02000001.1"/>
</dbReference>
<evidence type="ECO:0008006" key="4">
    <source>
        <dbReference type="Google" id="ProtNLM"/>
    </source>
</evidence>
<dbReference type="EMBL" id="AGBZ02000001">
    <property type="protein sequence ID" value="KAI92940.1"/>
    <property type="molecule type" value="Genomic_DNA"/>
</dbReference>
<sequence>MKKILSILGAISLVGTSTTSLIACNTPILYTPEELKELKEKNNITTKDGILEWITPQEKPFITVDNKYYYVVWKGQNWNITKFKNNNLIDRTHPSIEIDKKNEDENYTLNLEWKSPMVTIVIRSYSVISDWPAPRFKSVYRWNLDTQEPNLENLEVDKDGNIIVNN</sequence>
<dbReference type="InterPro" id="IPR054816">
    <property type="entry name" value="Lipoprotein_mollicutes-type_CS"/>
</dbReference>
<feature type="signal peptide" evidence="1">
    <location>
        <begin position="1"/>
        <end position="23"/>
    </location>
</feature>
<dbReference type="Proteomes" id="UP000004057">
    <property type="component" value="Unassembled WGS sequence"/>
</dbReference>
<evidence type="ECO:0000256" key="1">
    <source>
        <dbReference type="SAM" id="SignalP"/>
    </source>
</evidence>
<evidence type="ECO:0000313" key="2">
    <source>
        <dbReference type="EMBL" id="KAI92940.1"/>
    </source>
</evidence>
<comment type="caution">
    <text evidence="2">The sequence shown here is derived from an EMBL/GenBank/DDBJ whole genome shotgun (WGS) entry which is preliminary data.</text>
</comment>
<feature type="chain" id="PRO_5042475385" description="Lipoprotein" evidence="1">
    <location>
        <begin position="24"/>
        <end position="166"/>
    </location>
</feature>
<protein>
    <recommendedName>
        <fullName evidence="4">Lipoprotein</fullName>
    </recommendedName>
</protein>
<proteinExistence type="predicted"/>